<dbReference type="Proteomes" id="UP000181909">
    <property type="component" value="Unassembled WGS sequence"/>
</dbReference>
<dbReference type="RefSeq" id="WP_143166502.1">
    <property type="nucleotide sequence ID" value="NZ_CP108276.1"/>
</dbReference>
<organism evidence="1 2">
    <name type="scientific">Streptomyces atratus</name>
    <dbReference type="NCBI Taxonomy" id="1893"/>
    <lineage>
        <taxon>Bacteria</taxon>
        <taxon>Bacillati</taxon>
        <taxon>Actinomycetota</taxon>
        <taxon>Actinomycetes</taxon>
        <taxon>Kitasatosporales</taxon>
        <taxon>Streptomycetaceae</taxon>
        <taxon>Streptomyces</taxon>
    </lineage>
</organism>
<sequence length="142" mass="15074">MALALTACGRFTVMPPPDGEPVVLKPAELATTWTDADGGTLTLKQDGTFIADKVCVAVSWYDGLAWSGTGSWEQGSNKKQSFVAVSFDAAHPVGFDAAHPKTFEREPASYAALRQGKVLKLWVAVGDPDNDYPNCVLTSPAS</sequence>
<dbReference type="OrthoDB" id="3393054at2"/>
<reference evidence="1 2" key="1">
    <citation type="submission" date="2016-11" db="EMBL/GenBank/DDBJ databases">
        <authorList>
            <person name="Jaros S."/>
            <person name="Januszkiewicz K."/>
            <person name="Wedrychowicz H."/>
        </authorList>
    </citation>
    <scope>NUCLEOTIDE SEQUENCE [LARGE SCALE GENOMIC DNA]</scope>
    <source>
        <strain evidence="1 2">OK807</strain>
    </source>
</reference>
<protein>
    <submittedName>
        <fullName evidence="1">Uncharacterized protein</fullName>
    </submittedName>
</protein>
<gene>
    <name evidence="1" type="ORF">SAMN02787144_100940</name>
</gene>
<name>A0A1K2BM34_STRAR</name>
<evidence type="ECO:0000313" key="1">
    <source>
        <dbReference type="EMBL" id="SFX99810.1"/>
    </source>
</evidence>
<dbReference type="AlphaFoldDB" id="A0A1K2BM34"/>
<proteinExistence type="predicted"/>
<dbReference type="EMBL" id="FPJO01000009">
    <property type="protein sequence ID" value="SFX99810.1"/>
    <property type="molecule type" value="Genomic_DNA"/>
</dbReference>
<accession>A0A1K2BM34</accession>
<evidence type="ECO:0000313" key="2">
    <source>
        <dbReference type="Proteomes" id="UP000181909"/>
    </source>
</evidence>